<feature type="non-terminal residue" evidence="2">
    <location>
        <position position="61"/>
    </location>
</feature>
<evidence type="ECO:0000313" key="2">
    <source>
        <dbReference type="EMBL" id="PVU98435.1"/>
    </source>
</evidence>
<accession>A0A2T9Z1F9</accession>
<feature type="signal peptide" evidence="1">
    <location>
        <begin position="1"/>
        <end position="18"/>
    </location>
</feature>
<proteinExistence type="predicted"/>
<name>A0A2T9Z1F9_9FUNG</name>
<protein>
    <submittedName>
        <fullName evidence="2">Uncharacterized protein</fullName>
    </submittedName>
</protein>
<comment type="caution">
    <text evidence="2">The sequence shown here is derived from an EMBL/GenBank/DDBJ whole genome shotgun (WGS) entry which is preliminary data.</text>
</comment>
<evidence type="ECO:0000313" key="3">
    <source>
        <dbReference type="Proteomes" id="UP000245699"/>
    </source>
</evidence>
<dbReference type="AlphaFoldDB" id="A0A2T9Z1F9"/>
<gene>
    <name evidence="2" type="ORF">BB559_001555</name>
</gene>
<reference evidence="2 3" key="1">
    <citation type="journal article" date="2018" name="MBio">
        <title>Comparative Genomics Reveals the Core Gene Toolbox for the Fungus-Insect Symbiosis.</title>
        <authorList>
            <person name="Wang Y."/>
            <person name="Stata M."/>
            <person name="Wang W."/>
            <person name="Stajich J.E."/>
            <person name="White M.M."/>
            <person name="Moncalvo J.M."/>
        </authorList>
    </citation>
    <scope>NUCLEOTIDE SEQUENCE [LARGE SCALE GENOMIC DNA]</scope>
    <source>
        <strain evidence="2 3">AUS-77-4</strain>
    </source>
</reference>
<keyword evidence="3" id="KW-1185">Reference proteome</keyword>
<keyword evidence="1" id="KW-0732">Signal</keyword>
<organism evidence="2 3">
    <name type="scientific">Furculomyces boomerangus</name>
    <dbReference type="NCBI Taxonomy" id="61424"/>
    <lineage>
        <taxon>Eukaryota</taxon>
        <taxon>Fungi</taxon>
        <taxon>Fungi incertae sedis</taxon>
        <taxon>Zoopagomycota</taxon>
        <taxon>Kickxellomycotina</taxon>
        <taxon>Harpellomycetes</taxon>
        <taxon>Harpellales</taxon>
        <taxon>Harpellaceae</taxon>
        <taxon>Furculomyces</taxon>
    </lineage>
</organism>
<dbReference type="Proteomes" id="UP000245699">
    <property type="component" value="Unassembled WGS sequence"/>
</dbReference>
<dbReference type="OrthoDB" id="6132182at2759"/>
<sequence>MLFLKLIVFFISSLLANSQNVPNPQLDDSVCNGLVVRKELSTMTSSEWNRFASANRIMYQR</sequence>
<dbReference type="EMBL" id="MBFT01000080">
    <property type="protein sequence ID" value="PVU98435.1"/>
    <property type="molecule type" value="Genomic_DNA"/>
</dbReference>
<feature type="chain" id="PRO_5015465034" evidence="1">
    <location>
        <begin position="19"/>
        <end position="61"/>
    </location>
</feature>
<evidence type="ECO:0000256" key="1">
    <source>
        <dbReference type="SAM" id="SignalP"/>
    </source>
</evidence>